<evidence type="ECO:0000313" key="10">
    <source>
        <dbReference type="Proteomes" id="UP001191082"/>
    </source>
</evidence>
<feature type="domain" description="Cytochrome c" evidence="8">
    <location>
        <begin position="20"/>
        <end position="134"/>
    </location>
</feature>
<dbReference type="PANTHER" id="PTHR11961">
    <property type="entry name" value="CYTOCHROME C"/>
    <property type="match status" value="1"/>
</dbReference>
<keyword evidence="5 6" id="KW-0408">Iron</keyword>
<feature type="chain" id="PRO_5045935446" evidence="7">
    <location>
        <begin position="20"/>
        <end position="135"/>
    </location>
</feature>
<evidence type="ECO:0000256" key="2">
    <source>
        <dbReference type="ARBA" id="ARBA00022617"/>
    </source>
</evidence>
<dbReference type="Proteomes" id="UP001191082">
    <property type="component" value="Unassembled WGS sequence"/>
</dbReference>
<keyword evidence="1" id="KW-0813">Transport</keyword>
<protein>
    <submittedName>
        <fullName evidence="9">Cytochrome C</fullName>
    </submittedName>
</protein>
<name>A0ABY2X675_9RHOB</name>
<keyword evidence="7" id="KW-0732">Signal</keyword>
<proteinExistence type="predicted"/>
<keyword evidence="2 6" id="KW-0349">Heme</keyword>
<keyword evidence="3 6" id="KW-0479">Metal-binding</keyword>
<evidence type="ECO:0000313" key="9">
    <source>
        <dbReference type="EMBL" id="TMV11271.1"/>
    </source>
</evidence>
<comment type="caution">
    <text evidence="9">The sequence shown here is derived from an EMBL/GenBank/DDBJ whole genome shotgun (WGS) entry which is preliminary data.</text>
</comment>
<evidence type="ECO:0000256" key="5">
    <source>
        <dbReference type="ARBA" id="ARBA00023004"/>
    </source>
</evidence>
<evidence type="ECO:0000256" key="3">
    <source>
        <dbReference type="ARBA" id="ARBA00022723"/>
    </source>
</evidence>
<dbReference type="InterPro" id="IPR036909">
    <property type="entry name" value="Cyt_c-like_dom_sf"/>
</dbReference>
<reference evidence="9 10" key="1">
    <citation type="submission" date="2019-05" db="EMBL/GenBank/DDBJ databases">
        <title>Marivita sp. nov. isolated from sea sediment.</title>
        <authorList>
            <person name="Kim W."/>
        </authorList>
    </citation>
    <scope>NUCLEOTIDE SEQUENCE [LARGE SCALE GENOMIC DNA]</scope>
    <source>
        <strain evidence="9 10">CAU 1492</strain>
    </source>
</reference>
<dbReference type="Gene3D" id="1.10.760.10">
    <property type="entry name" value="Cytochrome c-like domain"/>
    <property type="match status" value="1"/>
</dbReference>
<dbReference type="InterPro" id="IPR002327">
    <property type="entry name" value="Cyt_c_1A/1B"/>
</dbReference>
<keyword evidence="4" id="KW-0249">Electron transport</keyword>
<dbReference type="PROSITE" id="PS51007">
    <property type="entry name" value="CYTC"/>
    <property type="match status" value="1"/>
</dbReference>
<dbReference type="RefSeq" id="WP_138864337.1">
    <property type="nucleotide sequence ID" value="NZ_VCPC01000003.1"/>
</dbReference>
<sequence length="135" mass="14412">MTRIALTLAALCMAAPLHAQDAAKGENGFKKCRACHSIQTDAGDFIVKGGRTGPNLYGLAGRQAGTAEDFNYGDDMVAAGEKGLTWDAETFAAYTADPREFLKEYLDDSGAKSKMAFKLKSGAEDIFAYIESVSN</sequence>
<dbReference type="SUPFAM" id="SSF46626">
    <property type="entry name" value="Cytochrome c"/>
    <property type="match status" value="1"/>
</dbReference>
<keyword evidence="10" id="KW-1185">Reference proteome</keyword>
<evidence type="ECO:0000256" key="1">
    <source>
        <dbReference type="ARBA" id="ARBA00022448"/>
    </source>
</evidence>
<feature type="signal peptide" evidence="7">
    <location>
        <begin position="1"/>
        <end position="19"/>
    </location>
</feature>
<evidence type="ECO:0000256" key="6">
    <source>
        <dbReference type="PROSITE-ProRule" id="PRU00433"/>
    </source>
</evidence>
<evidence type="ECO:0000256" key="4">
    <source>
        <dbReference type="ARBA" id="ARBA00022982"/>
    </source>
</evidence>
<evidence type="ECO:0000259" key="8">
    <source>
        <dbReference type="PROSITE" id="PS51007"/>
    </source>
</evidence>
<dbReference type="InterPro" id="IPR009056">
    <property type="entry name" value="Cyt_c-like_dom"/>
</dbReference>
<organism evidence="9 10">
    <name type="scientific">Arenibacterium halophilum</name>
    <dbReference type="NCBI Taxonomy" id="2583821"/>
    <lineage>
        <taxon>Bacteria</taxon>
        <taxon>Pseudomonadati</taxon>
        <taxon>Pseudomonadota</taxon>
        <taxon>Alphaproteobacteria</taxon>
        <taxon>Rhodobacterales</taxon>
        <taxon>Paracoccaceae</taxon>
        <taxon>Arenibacterium</taxon>
    </lineage>
</organism>
<evidence type="ECO:0000256" key="7">
    <source>
        <dbReference type="SAM" id="SignalP"/>
    </source>
</evidence>
<dbReference type="EMBL" id="VCPC01000003">
    <property type="protein sequence ID" value="TMV11271.1"/>
    <property type="molecule type" value="Genomic_DNA"/>
</dbReference>
<accession>A0ABY2X675</accession>
<gene>
    <name evidence="9" type="ORF">FGK64_13305</name>
</gene>